<accession>A0A1X6ZZF8</accession>
<dbReference type="InterPro" id="IPR006047">
    <property type="entry name" value="GH13_cat_dom"/>
</dbReference>
<evidence type="ECO:0000313" key="6">
    <source>
        <dbReference type="Proteomes" id="UP000193570"/>
    </source>
</evidence>
<dbReference type="EC" id="3.2.1.10" evidence="5"/>
<evidence type="ECO:0000256" key="2">
    <source>
        <dbReference type="ARBA" id="ARBA00022801"/>
    </source>
</evidence>
<dbReference type="InterPro" id="IPR017853">
    <property type="entry name" value="GH"/>
</dbReference>
<dbReference type="Proteomes" id="UP000193570">
    <property type="component" value="Unassembled WGS sequence"/>
</dbReference>
<dbReference type="Gene3D" id="3.90.400.10">
    <property type="entry name" value="Oligo-1,6-glucosidase, Domain 2"/>
    <property type="match status" value="1"/>
</dbReference>
<dbReference type="GO" id="GO:0004556">
    <property type="term" value="F:alpha-amylase activity"/>
    <property type="evidence" value="ECO:0007669"/>
    <property type="project" value="TreeGrafter"/>
</dbReference>
<sequence>MTTRHPATRGAGREALIAEAMLIPSRPADAERDWWRGGIFYEVYVRSFQDSDGDGVGDLRGVIDRLDYIRSLGVDGVWLSPFYPSPGEDFGYDISDFRNVDPQLGSLGDVMELIEACHDRDLKLLLDFIPCHTSEEHHWFVESRRARTGPRADWYIWADAAEDGGPPNNWLSSFGGGSAWTWEPRRQQYYYHPFLQCQPALNLRNPEVLEAVIDALRFWLDLGVDGFRLDAVQCLCWDDKLRNNPPRYDGDDQVRLGGGPSNPFARQQHLFDRDLPDAIPIIERLREAVDAYSPSRALIGELADLDSSRFAVKYTADGNRLHAVYDFDLINTDQTLEEWMHQLDIRSDFIGSGWLMNNFTNHDSIRAVSNLTSFAVDAGRTGEAAKLLLFLQATLRGGGIVFQGEELGLPQPELPYEALRDPWSINLWPDFVGRDGVRTPMPWDAQAAQAGFSTGAPWMPVPQEHLPFAVSRQEDDPDSVLSFFRALMAWRREVPLLRMGSERAGSRAAVPLVVFDRYDADRTLTVILNFSLAERWFAADPPATLLEDVPGSLAEMGEQGVRLPGLGFAVLDRGPPG</sequence>
<dbReference type="RefSeq" id="WP_085793043.1">
    <property type="nucleotide sequence ID" value="NZ_FWFK01000006.1"/>
</dbReference>
<dbReference type="Gene3D" id="3.20.20.80">
    <property type="entry name" value="Glycosidases"/>
    <property type="match status" value="2"/>
</dbReference>
<dbReference type="AlphaFoldDB" id="A0A1X6ZZF8"/>
<organism evidence="5 6">
    <name type="scientific">Roseivivax jejudonensis</name>
    <dbReference type="NCBI Taxonomy" id="1529041"/>
    <lineage>
        <taxon>Bacteria</taxon>
        <taxon>Pseudomonadati</taxon>
        <taxon>Pseudomonadota</taxon>
        <taxon>Alphaproteobacteria</taxon>
        <taxon>Rhodobacterales</taxon>
        <taxon>Roseobacteraceae</taxon>
        <taxon>Roseivivax</taxon>
    </lineage>
</organism>
<dbReference type="SUPFAM" id="SSF51445">
    <property type="entry name" value="(Trans)glycosidases"/>
    <property type="match status" value="1"/>
</dbReference>
<dbReference type="OrthoDB" id="9805159at2"/>
<gene>
    <name evidence="5" type="primary">malL_2</name>
    <name evidence="5" type="ORF">ROJ8625_03362</name>
</gene>
<evidence type="ECO:0000256" key="1">
    <source>
        <dbReference type="ARBA" id="ARBA00008061"/>
    </source>
</evidence>
<dbReference type="GO" id="GO:0009313">
    <property type="term" value="P:oligosaccharide catabolic process"/>
    <property type="evidence" value="ECO:0007669"/>
    <property type="project" value="TreeGrafter"/>
</dbReference>
<dbReference type="GO" id="GO:0004574">
    <property type="term" value="F:oligo-1,6-glucosidase activity"/>
    <property type="evidence" value="ECO:0007669"/>
    <property type="project" value="UniProtKB-EC"/>
</dbReference>
<dbReference type="FunFam" id="3.90.400.10:FF:000002">
    <property type="entry name" value="Sucrose isomerase"/>
    <property type="match status" value="1"/>
</dbReference>
<name>A0A1X6ZZF8_9RHOB</name>
<keyword evidence="6" id="KW-1185">Reference proteome</keyword>
<dbReference type="PANTHER" id="PTHR10357">
    <property type="entry name" value="ALPHA-AMYLASE FAMILY MEMBER"/>
    <property type="match status" value="1"/>
</dbReference>
<dbReference type="EMBL" id="FWFK01000006">
    <property type="protein sequence ID" value="SLN65751.1"/>
    <property type="molecule type" value="Genomic_DNA"/>
</dbReference>
<reference evidence="5 6" key="1">
    <citation type="submission" date="2017-03" db="EMBL/GenBank/DDBJ databases">
        <authorList>
            <person name="Afonso C.L."/>
            <person name="Miller P.J."/>
            <person name="Scott M.A."/>
            <person name="Spackman E."/>
            <person name="Goraichik I."/>
            <person name="Dimitrov K.M."/>
            <person name="Suarez D.L."/>
            <person name="Swayne D.E."/>
        </authorList>
    </citation>
    <scope>NUCLEOTIDE SEQUENCE [LARGE SCALE GENOMIC DNA]</scope>
    <source>
        <strain evidence="5 6">CECT 8625</strain>
    </source>
</reference>
<proteinExistence type="inferred from homology"/>
<keyword evidence="2 5" id="KW-0378">Hydrolase</keyword>
<protein>
    <submittedName>
        <fullName evidence="5">Oligo-1,6-glucosidase</fullName>
        <ecNumber evidence="5">3.2.1.10</ecNumber>
    </submittedName>
</protein>
<keyword evidence="3 5" id="KW-0326">Glycosidase</keyword>
<evidence type="ECO:0000313" key="5">
    <source>
        <dbReference type="EMBL" id="SLN65751.1"/>
    </source>
</evidence>
<dbReference type="InterPro" id="IPR045857">
    <property type="entry name" value="O16G_dom_2"/>
</dbReference>
<evidence type="ECO:0000256" key="3">
    <source>
        <dbReference type="ARBA" id="ARBA00023295"/>
    </source>
</evidence>
<dbReference type="PANTHER" id="PTHR10357:SF179">
    <property type="entry name" value="NEUTRAL AND BASIC AMINO ACID TRANSPORT PROTEIN RBAT"/>
    <property type="match status" value="1"/>
</dbReference>
<evidence type="ECO:0000259" key="4">
    <source>
        <dbReference type="SMART" id="SM00642"/>
    </source>
</evidence>
<feature type="domain" description="Glycosyl hydrolase family 13 catalytic" evidence="4">
    <location>
        <begin position="42"/>
        <end position="438"/>
    </location>
</feature>
<dbReference type="Pfam" id="PF00128">
    <property type="entry name" value="Alpha-amylase"/>
    <property type="match status" value="1"/>
</dbReference>
<comment type="similarity">
    <text evidence="1">Belongs to the glycosyl hydrolase 13 family.</text>
</comment>
<dbReference type="SMART" id="SM00642">
    <property type="entry name" value="Aamy"/>
    <property type="match status" value="1"/>
</dbReference>